<keyword evidence="9" id="KW-1185">Reference proteome</keyword>
<proteinExistence type="inferred from homology"/>
<protein>
    <submittedName>
        <fullName evidence="8">WD40 repeat-like protein</fullName>
    </submittedName>
</protein>
<feature type="repeat" description="WD" evidence="7">
    <location>
        <begin position="574"/>
        <end position="604"/>
    </location>
</feature>
<evidence type="ECO:0000256" key="6">
    <source>
        <dbReference type="ARBA" id="ARBA00038255"/>
    </source>
</evidence>
<comment type="similarity">
    <text evidence="6">Belongs to the WD repeat WDR6 family.</text>
</comment>
<dbReference type="InterPro" id="IPR001680">
    <property type="entry name" value="WD40_rpt"/>
</dbReference>
<evidence type="ECO:0000256" key="7">
    <source>
        <dbReference type="PROSITE-ProRule" id="PRU00221"/>
    </source>
</evidence>
<reference evidence="8 9" key="1">
    <citation type="journal article" date="2018" name="Nat. Ecol. Evol.">
        <title>Pezizomycetes genomes reveal the molecular basis of ectomycorrhizal truffle lifestyle.</title>
        <authorList>
            <person name="Murat C."/>
            <person name="Payen T."/>
            <person name="Noel B."/>
            <person name="Kuo A."/>
            <person name="Morin E."/>
            <person name="Chen J."/>
            <person name="Kohler A."/>
            <person name="Krizsan K."/>
            <person name="Balestrini R."/>
            <person name="Da Silva C."/>
            <person name="Montanini B."/>
            <person name="Hainaut M."/>
            <person name="Levati E."/>
            <person name="Barry K.W."/>
            <person name="Belfiori B."/>
            <person name="Cichocki N."/>
            <person name="Clum A."/>
            <person name="Dockter R.B."/>
            <person name="Fauchery L."/>
            <person name="Guy J."/>
            <person name="Iotti M."/>
            <person name="Le Tacon F."/>
            <person name="Lindquist E.A."/>
            <person name="Lipzen A."/>
            <person name="Malagnac F."/>
            <person name="Mello A."/>
            <person name="Molinier V."/>
            <person name="Miyauchi S."/>
            <person name="Poulain J."/>
            <person name="Riccioni C."/>
            <person name="Rubini A."/>
            <person name="Sitrit Y."/>
            <person name="Splivallo R."/>
            <person name="Traeger S."/>
            <person name="Wang M."/>
            <person name="Zifcakova L."/>
            <person name="Wipf D."/>
            <person name="Zambonelli A."/>
            <person name="Paolocci F."/>
            <person name="Nowrousian M."/>
            <person name="Ottonello S."/>
            <person name="Baldrian P."/>
            <person name="Spatafora J.W."/>
            <person name="Henrissat B."/>
            <person name="Nagy L.G."/>
            <person name="Aury J.M."/>
            <person name="Wincker P."/>
            <person name="Grigoriev I.V."/>
            <person name="Bonfante P."/>
            <person name="Martin F.M."/>
        </authorList>
    </citation>
    <scope>NUCLEOTIDE SEQUENCE [LARGE SCALE GENOMIC DNA]</scope>
    <source>
        <strain evidence="8 9">CCBAS932</strain>
    </source>
</reference>
<accession>A0A3N4KPD0</accession>
<dbReference type="PROSITE" id="PS50294">
    <property type="entry name" value="WD_REPEATS_REGION"/>
    <property type="match status" value="1"/>
</dbReference>
<dbReference type="GO" id="GO:0030488">
    <property type="term" value="P:tRNA methylation"/>
    <property type="evidence" value="ECO:0007669"/>
    <property type="project" value="TreeGrafter"/>
</dbReference>
<evidence type="ECO:0000256" key="2">
    <source>
        <dbReference type="ARBA" id="ARBA00022490"/>
    </source>
</evidence>
<dbReference type="GO" id="GO:0005737">
    <property type="term" value="C:cytoplasm"/>
    <property type="evidence" value="ECO:0007669"/>
    <property type="project" value="UniProtKB-SubCell"/>
</dbReference>
<dbReference type="Gene3D" id="2.130.10.10">
    <property type="entry name" value="YVTN repeat-like/Quinoprotein amine dehydrogenase"/>
    <property type="match status" value="3"/>
</dbReference>
<dbReference type="EMBL" id="ML119136">
    <property type="protein sequence ID" value="RPB11328.1"/>
    <property type="molecule type" value="Genomic_DNA"/>
</dbReference>
<evidence type="ECO:0000256" key="1">
    <source>
        <dbReference type="ARBA" id="ARBA00004496"/>
    </source>
</evidence>
<dbReference type="Pfam" id="PF00400">
    <property type="entry name" value="WD40"/>
    <property type="match status" value="2"/>
</dbReference>
<keyword evidence="5" id="KW-0677">Repeat</keyword>
<evidence type="ECO:0000256" key="5">
    <source>
        <dbReference type="ARBA" id="ARBA00022737"/>
    </source>
</evidence>
<dbReference type="SMART" id="SM00320">
    <property type="entry name" value="WD40"/>
    <property type="match status" value="6"/>
</dbReference>
<dbReference type="AlphaFoldDB" id="A0A3N4KPD0"/>
<evidence type="ECO:0000256" key="4">
    <source>
        <dbReference type="ARBA" id="ARBA00022694"/>
    </source>
</evidence>
<dbReference type="Proteomes" id="UP000277580">
    <property type="component" value="Unassembled WGS sequence"/>
</dbReference>
<dbReference type="InterPro" id="IPR051973">
    <property type="entry name" value="tRNA_Anticodon_Mtase-Reg"/>
</dbReference>
<feature type="repeat" description="WD" evidence="7">
    <location>
        <begin position="55"/>
        <end position="99"/>
    </location>
</feature>
<dbReference type="OrthoDB" id="66881at2759"/>
<dbReference type="InterPro" id="IPR036322">
    <property type="entry name" value="WD40_repeat_dom_sf"/>
</dbReference>
<sequence>MLYSAHLLHLPANSRSGESERILIAAGTVFGEILLWSTVLNPINQKCSAELHYRLLGHEGSIFGVNISPLYSERRYLASCSDDRTVRVWDVSNLSVSGTPEDVRDGTLKNTGFGHISSTKGGECVSLGWGHTARIWGVRFLPDLTENGQIRIVSISEDLTSKFWVFNPSSTRVPTGKNPAVELINTATYLLHSGKHIWSYDLHFERGLLATGGADGRVGLVEYNPIKGKEEEEWDMGTVLSNIGTNQLKGSKDTFKSYAVLDSNRFLVTTSQGRLLTYNLSTKAWTLITQSSWEDEGMVALGNGRGEVGVCYVDRNGEVEWWQAGGEEERGKVGGVWTSIGPGGENSGKTYNILTTTLSTTIFTLHTFTRVLNTTTHSPPLQLISPVEENTKRFLPTSLYISHTNTTPLIFLGSRNGALAVYCRTTAALLGVYHNLHSSDAITSITPYPSPTSSLSNSSVSIQTVGRNGGLAIHTFALSPEPSLSTIHSTAPTNCNVIEGASSSSHKHIWGFRGKNFFVHDEGKGVDIAVVECGGAHRAWCLYWKESTGWLVWTKASKVHIAPLPLYPQRPLTLGLHGREIKSIAFAPSTGLLATGAEDTLIRISSVNTITGSVEGIAVVKWHTTGVQQLVWSECGGWLFSSGGVEELAVWRVRDGGVVREAKGPCVDGDLRILGLGVIDVHGKDDQKVGFVVGAGLSDSSIKVYYYSLASRSFTLLSQGRYKTNCILQTTFTVHHSTGKVHLFIAATDGYVTVYDLSSLLQSFGFSISRGGLLLQESIGRVEMVKLPEILLTKRVHQSGVKAFEALVDEAGDVVVYTGGDDCALGITRVRFSGEEGARAETFMVPRAHASAVTAIVVMGSRVVSSAVSQEVKVWDMDMTGDAVKVRLLEEGYSCVADAAGAVGVEGREGEDGWVIVGGVGVDFWKVR</sequence>
<dbReference type="PANTHER" id="PTHR14344">
    <property type="entry name" value="WD REPEAT PROTEIN"/>
    <property type="match status" value="1"/>
</dbReference>
<comment type="subcellular location">
    <subcellularLocation>
        <location evidence="1">Cytoplasm</location>
    </subcellularLocation>
</comment>
<keyword evidence="4" id="KW-0819">tRNA processing</keyword>
<organism evidence="8 9">
    <name type="scientific">Morchella conica CCBAS932</name>
    <dbReference type="NCBI Taxonomy" id="1392247"/>
    <lineage>
        <taxon>Eukaryota</taxon>
        <taxon>Fungi</taxon>
        <taxon>Dikarya</taxon>
        <taxon>Ascomycota</taxon>
        <taxon>Pezizomycotina</taxon>
        <taxon>Pezizomycetes</taxon>
        <taxon>Pezizales</taxon>
        <taxon>Morchellaceae</taxon>
        <taxon>Morchella</taxon>
    </lineage>
</organism>
<dbReference type="SUPFAM" id="SSF50978">
    <property type="entry name" value="WD40 repeat-like"/>
    <property type="match status" value="2"/>
</dbReference>
<dbReference type="InterPro" id="IPR015943">
    <property type="entry name" value="WD40/YVTN_repeat-like_dom_sf"/>
</dbReference>
<evidence type="ECO:0000256" key="3">
    <source>
        <dbReference type="ARBA" id="ARBA00022574"/>
    </source>
</evidence>
<dbReference type="FunCoup" id="A0A3N4KPD0">
    <property type="interactions" value="602"/>
</dbReference>
<keyword evidence="2" id="KW-0963">Cytoplasm</keyword>
<dbReference type="PROSITE" id="PS50082">
    <property type="entry name" value="WD_REPEATS_2"/>
    <property type="match status" value="2"/>
</dbReference>
<evidence type="ECO:0000313" key="8">
    <source>
        <dbReference type="EMBL" id="RPB11328.1"/>
    </source>
</evidence>
<name>A0A3N4KPD0_9PEZI</name>
<gene>
    <name evidence="8" type="ORF">P167DRAFT_559243</name>
</gene>
<dbReference type="InParanoid" id="A0A3N4KPD0"/>
<dbReference type="InterPro" id="IPR019775">
    <property type="entry name" value="WD40_repeat_CS"/>
</dbReference>
<dbReference type="PANTHER" id="PTHR14344:SF3">
    <property type="entry name" value="WD REPEAT-CONTAINING PROTEIN 6"/>
    <property type="match status" value="1"/>
</dbReference>
<evidence type="ECO:0000313" key="9">
    <source>
        <dbReference type="Proteomes" id="UP000277580"/>
    </source>
</evidence>
<dbReference type="PROSITE" id="PS00678">
    <property type="entry name" value="WD_REPEATS_1"/>
    <property type="match status" value="1"/>
</dbReference>
<dbReference type="STRING" id="1392247.A0A3N4KPD0"/>
<keyword evidence="3 7" id="KW-0853">WD repeat</keyword>